<dbReference type="InterPro" id="IPR027256">
    <property type="entry name" value="P-typ_ATPase_IB"/>
</dbReference>
<proteinExistence type="inferred from homology"/>
<keyword evidence="3" id="KW-0104">Cadmium</keyword>
<evidence type="ECO:0000256" key="9">
    <source>
        <dbReference type="ARBA" id="ARBA00022989"/>
    </source>
</evidence>
<dbReference type="RefSeq" id="WP_066449352.1">
    <property type="nucleotide sequence ID" value="NZ_JANKBF010000008.1"/>
</dbReference>
<comment type="caution">
    <text evidence="16">The sequence shown here is derived from an EMBL/GenBank/DDBJ whole genome shotgun (WGS) entry which is preliminary data.</text>
</comment>
<dbReference type="InterPro" id="IPR001757">
    <property type="entry name" value="P_typ_ATPase"/>
</dbReference>
<dbReference type="CDD" id="cd00371">
    <property type="entry name" value="HMA"/>
    <property type="match status" value="2"/>
</dbReference>
<dbReference type="EMBL" id="SMCQ01000005">
    <property type="protein sequence ID" value="TCW00962.1"/>
    <property type="molecule type" value="Genomic_DNA"/>
</dbReference>
<keyword evidence="13" id="KW-1003">Cell membrane</keyword>
<keyword evidence="10 13" id="KW-0472">Membrane</keyword>
<dbReference type="Pfam" id="PF00122">
    <property type="entry name" value="E1-E2_ATPase"/>
    <property type="match status" value="1"/>
</dbReference>
<dbReference type="SUPFAM" id="SSF81653">
    <property type="entry name" value="Calcium ATPase, transduction domain A"/>
    <property type="match status" value="1"/>
</dbReference>
<dbReference type="GO" id="GO:0005524">
    <property type="term" value="F:ATP binding"/>
    <property type="evidence" value="ECO:0007669"/>
    <property type="project" value="UniProtKB-UniRule"/>
</dbReference>
<feature type="domain" description="HMA" evidence="15">
    <location>
        <begin position="1"/>
        <end position="66"/>
    </location>
</feature>
<dbReference type="SUPFAM" id="SSF55008">
    <property type="entry name" value="HMA, heavy metal-associated domain"/>
    <property type="match status" value="2"/>
</dbReference>
<evidence type="ECO:0000256" key="4">
    <source>
        <dbReference type="ARBA" id="ARBA00022692"/>
    </source>
</evidence>
<comment type="catalytic activity">
    <reaction evidence="12">
        <text>Cd(2+)(in) + ATP + H2O = Cd(2+)(out) + ADP + phosphate + H(+)</text>
        <dbReference type="Rhea" id="RHEA:12132"/>
        <dbReference type="ChEBI" id="CHEBI:15377"/>
        <dbReference type="ChEBI" id="CHEBI:15378"/>
        <dbReference type="ChEBI" id="CHEBI:30616"/>
        <dbReference type="ChEBI" id="CHEBI:43474"/>
        <dbReference type="ChEBI" id="CHEBI:48775"/>
        <dbReference type="ChEBI" id="CHEBI:456216"/>
        <dbReference type="EC" id="7.2.2.21"/>
    </reaction>
</comment>
<dbReference type="Gene3D" id="2.70.150.10">
    <property type="entry name" value="Calcium-transporting ATPase, cytoplasmic transduction domain A"/>
    <property type="match status" value="1"/>
</dbReference>
<dbReference type="Proteomes" id="UP000295515">
    <property type="component" value="Unassembled WGS sequence"/>
</dbReference>
<evidence type="ECO:0000256" key="11">
    <source>
        <dbReference type="ARBA" id="ARBA00039103"/>
    </source>
</evidence>
<comment type="subcellular location">
    <subcellularLocation>
        <location evidence="1">Cell membrane</location>
        <topology evidence="1">Multi-pass membrane protein</topology>
    </subcellularLocation>
</comment>
<dbReference type="SFLD" id="SFLDS00003">
    <property type="entry name" value="Haloacid_Dehalogenase"/>
    <property type="match status" value="1"/>
</dbReference>
<dbReference type="Pfam" id="PF00403">
    <property type="entry name" value="HMA"/>
    <property type="match status" value="2"/>
</dbReference>
<dbReference type="GeneID" id="98914880"/>
<evidence type="ECO:0000256" key="14">
    <source>
        <dbReference type="SAM" id="MobiDB-lite"/>
    </source>
</evidence>
<feature type="transmembrane region" description="Helical" evidence="13">
    <location>
        <begin position="784"/>
        <end position="805"/>
    </location>
</feature>
<evidence type="ECO:0000256" key="10">
    <source>
        <dbReference type="ARBA" id="ARBA00023136"/>
    </source>
</evidence>
<dbReference type="InterPro" id="IPR036412">
    <property type="entry name" value="HAD-like_sf"/>
</dbReference>
<dbReference type="InterPro" id="IPR051014">
    <property type="entry name" value="Cation_Transport_ATPase_IB"/>
</dbReference>
<accession>A0A4R3Z9I1</accession>
<keyword evidence="8" id="KW-1278">Translocase</keyword>
<protein>
    <recommendedName>
        <fullName evidence="11">Cd(2+)-exporting ATPase</fullName>
        <ecNumber evidence="11">7.2.2.21</ecNumber>
    </recommendedName>
</protein>
<name>A0A4R3Z9I1_9FIRM</name>
<evidence type="ECO:0000256" key="6">
    <source>
        <dbReference type="ARBA" id="ARBA00022741"/>
    </source>
</evidence>
<keyword evidence="7 13" id="KW-0067">ATP-binding</keyword>
<dbReference type="PROSITE" id="PS00154">
    <property type="entry name" value="ATPASE_E1_E2"/>
    <property type="match status" value="1"/>
</dbReference>
<keyword evidence="6 13" id="KW-0547">Nucleotide-binding</keyword>
<dbReference type="InterPro" id="IPR006121">
    <property type="entry name" value="HMA_dom"/>
</dbReference>
<feature type="transmembrane region" description="Helical" evidence="13">
    <location>
        <begin position="230"/>
        <end position="247"/>
    </location>
</feature>
<dbReference type="FunFam" id="2.70.150.10:FF:000002">
    <property type="entry name" value="Copper-transporting ATPase 1, putative"/>
    <property type="match status" value="1"/>
</dbReference>
<feature type="domain" description="HMA" evidence="15">
    <location>
        <begin position="119"/>
        <end position="188"/>
    </location>
</feature>
<dbReference type="InterPro" id="IPR023298">
    <property type="entry name" value="ATPase_P-typ_TM_dom_sf"/>
</dbReference>
<evidence type="ECO:0000256" key="13">
    <source>
        <dbReference type="RuleBase" id="RU362081"/>
    </source>
</evidence>
<dbReference type="Gene3D" id="3.30.70.100">
    <property type="match status" value="2"/>
</dbReference>
<dbReference type="GO" id="GO:0005886">
    <property type="term" value="C:plasma membrane"/>
    <property type="evidence" value="ECO:0007669"/>
    <property type="project" value="UniProtKB-SubCell"/>
</dbReference>
<keyword evidence="5 13" id="KW-0479">Metal-binding</keyword>
<dbReference type="SUPFAM" id="SSF56784">
    <property type="entry name" value="HAD-like"/>
    <property type="match status" value="1"/>
</dbReference>
<feature type="transmembrane region" description="Helical" evidence="13">
    <location>
        <begin position="432"/>
        <end position="452"/>
    </location>
</feature>
<organism evidence="16 17">
    <name type="scientific">Longibaculum muris</name>
    <dbReference type="NCBI Taxonomy" id="1796628"/>
    <lineage>
        <taxon>Bacteria</taxon>
        <taxon>Bacillati</taxon>
        <taxon>Bacillota</taxon>
        <taxon>Erysipelotrichia</taxon>
        <taxon>Erysipelotrichales</taxon>
        <taxon>Coprobacillaceae</taxon>
        <taxon>Longibaculum</taxon>
    </lineage>
</organism>
<dbReference type="NCBIfam" id="TIGR01494">
    <property type="entry name" value="ATPase_P-type"/>
    <property type="match status" value="1"/>
</dbReference>
<sequence length="806" mass="88690">MIKKYTLKNLDCASCAHKIENMINQREDINEATLSFANGLLIIDSNQAIDIHELEKLIQALEPEVTIEEKDAHHHHHHEEHTHHHDECSCGHEHHEHHHEHCECGHDHEEDHRILNEKGTISYHIAGLDCASCAMKVEDAIQKLSTVEEAVLNFSTETLQVKPQGHVEKDVLLKELQKTIDQVEDGVVLSYKNQSRVIEKPQLFVVKDHLSLIVGILIYIVSLIFEAQAFSFVGFLIAYILIGYDVILKAAKNILRGEIFDENFLMGIATIGAFAIGDYPEAVAVLLFYSIGEIFQSYAVNKTRNSISALMDIKSEYANLKTSNGVQQVAPEEVKVGDILVVKVGEKIPLDGVVVQGHSLLDTSSLTGESVPREVLENQEVLAGVVNLTEILEIKVTKPYVDSTVSKILELMENAASKKAPIEKFITRFARIYTPTVVGLAVLLAIVPMFIFEDAQFTDWLYRALTFLVVSCPCALVISIPLGLYAGLGKASKVGALIKGGNYLELLKDVDTVVFDKTGTLTKGSFDVVEINGQDDLLMYGAYGEYYSNHPLAKSIVKKYGKAIDESLISDFKEIAGKGIDVYIKQHHVILGNATFFEEKNIVVKEPSRVGTIVYIAIDEKFAGSIVVADQIKETTKQGIQSLKKVGVKNTVMLTGDHHKVAQDVASQLGIDSVYSELLPSDKVTQVEQLLSQKQGYVAFVGDGINDAPVLARADVGIAMGGVGSDAAIEAADVVLMQDNIETISDAISISYKTNRILKENVAFTLIIKIGVLILTMFGMSNMWMGVFADVGVTLIAILNSMRILR</sequence>
<dbReference type="SUPFAM" id="SSF81665">
    <property type="entry name" value="Calcium ATPase, transmembrane domain M"/>
    <property type="match status" value="1"/>
</dbReference>
<evidence type="ECO:0000256" key="3">
    <source>
        <dbReference type="ARBA" id="ARBA00022539"/>
    </source>
</evidence>
<evidence type="ECO:0000313" key="16">
    <source>
        <dbReference type="EMBL" id="TCW00962.1"/>
    </source>
</evidence>
<feature type="transmembrane region" description="Helical" evidence="13">
    <location>
        <begin position="761"/>
        <end position="778"/>
    </location>
</feature>
<dbReference type="GO" id="GO:0016887">
    <property type="term" value="F:ATP hydrolysis activity"/>
    <property type="evidence" value="ECO:0007669"/>
    <property type="project" value="InterPro"/>
</dbReference>
<dbReference type="SFLD" id="SFLDG00002">
    <property type="entry name" value="C1.7:_P-type_atpase_like"/>
    <property type="match status" value="1"/>
</dbReference>
<evidence type="ECO:0000313" key="17">
    <source>
        <dbReference type="Proteomes" id="UP000295515"/>
    </source>
</evidence>
<comment type="similarity">
    <text evidence="2 13">Belongs to the cation transport ATPase (P-type) (TC 3.A.3) family. Type IB subfamily.</text>
</comment>
<keyword evidence="17" id="KW-1185">Reference proteome</keyword>
<dbReference type="AlphaFoldDB" id="A0A4R3Z9I1"/>
<dbReference type="PROSITE" id="PS50846">
    <property type="entry name" value="HMA_2"/>
    <property type="match status" value="2"/>
</dbReference>
<dbReference type="InterPro" id="IPR059000">
    <property type="entry name" value="ATPase_P-type_domA"/>
</dbReference>
<evidence type="ECO:0000256" key="12">
    <source>
        <dbReference type="ARBA" id="ARBA00049338"/>
    </source>
</evidence>
<feature type="region of interest" description="Disordered" evidence="14">
    <location>
        <begin position="69"/>
        <end position="92"/>
    </location>
</feature>
<dbReference type="InterPro" id="IPR044492">
    <property type="entry name" value="P_typ_ATPase_HD_dom"/>
</dbReference>
<dbReference type="PRINTS" id="PR00941">
    <property type="entry name" value="CDATPASE"/>
</dbReference>
<dbReference type="PANTHER" id="PTHR48085:SF5">
    <property type="entry name" value="CADMIUM_ZINC-TRANSPORTING ATPASE HMA4-RELATED"/>
    <property type="match status" value="1"/>
</dbReference>
<dbReference type="InterPro" id="IPR023214">
    <property type="entry name" value="HAD_sf"/>
</dbReference>
<dbReference type="GO" id="GO:0046872">
    <property type="term" value="F:metal ion binding"/>
    <property type="evidence" value="ECO:0007669"/>
    <property type="project" value="UniProtKB-KW"/>
</dbReference>
<dbReference type="Gene3D" id="3.40.50.1000">
    <property type="entry name" value="HAD superfamily/HAD-like"/>
    <property type="match status" value="1"/>
</dbReference>
<keyword evidence="4 13" id="KW-0812">Transmembrane</keyword>
<gene>
    <name evidence="16" type="ORF">EDD60_10555</name>
</gene>
<feature type="transmembrane region" description="Helical" evidence="13">
    <location>
        <begin position="464"/>
        <end position="488"/>
    </location>
</feature>
<keyword evidence="9 13" id="KW-1133">Transmembrane helix</keyword>
<dbReference type="InterPro" id="IPR023299">
    <property type="entry name" value="ATPase_P-typ_cyto_dom_N"/>
</dbReference>
<feature type="transmembrane region" description="Helical" evidence="13">
    <location>
        <begin position="204"/>
        <end position="224"/>
    </location>
</feature>
<evidence type="ECO:0000256" key="8">
    <source>
        <dbReference type="ARBA" id="ARBA00022967"/>
    </source>
</evidence>
<evidence type="ECO:0000256" key="7">
    <source>
        <dbReference type="ARBA" id="ARBA00022840"/>
    </source>
</evidence>
<dbReference type="InterPro" id="IPR036163">
    <property type="entry name" value="HMA_dom_sf"/>
</dbReference>
<feature type="compositionally biased region" description="Basic and acidic residues" evidence="14">
    <location>
        <begin position="79"/>
        <end position="92"/>
    </location>
</feature>
<dbReference type="CDD" id="cd07548">
    <property type="entry name" value="P-type_ATPase-Cd_Zn_Co_like"/>
    <property type="match status" value="1"/>
</dbReference>
<dbReference type="InterPro" id="IPR018303">
    <property type="entry name" value="ATPase_P-typ_P_site"/>
</dbReference>
<dbReference type="InterPro" id="IPR008250">
    <property type="entry name" value="ATPase_P-typ_transduc_dom_A_sf"/>
</dbReference>
<evidence type="ECO:0000256" key="1">
    <source>
        <dbReference type="ARBA" id="ARBA00004651"/>
    </source>
</evidence>
<evidence type="ECO:0000259" key="15">
    <source>
        <dbReference type="PROSITE" id="PS50846"/>
    </source>
</evidence>
<dbReference type="Gene3D" id="3.40.1110.10">
    <property type="entry name" value="Calcium-transporting ATPase, cytoplasmic domain N"/>
    <property type="match status" value="1"/>
</dbReference>
<evidence type="ECO:0000256" key="2">
    <source>
        <dbReference type="ARBA" id="ARBA00006024"/>
    </source>
</evidence>
<evidence type="ECO:0000256" key="5">
    <source>
        <dbReference type="ARBA" id="ARBA00022723"/>
    </source>
</evidence>
<dbReference type="PRINTS" id="PR00119">
    <property type="entry name" value="CATATPASE"/>
</dbReference>
<dbReference type="EC" id="7.2.2.21" evidence="11"/>
<dbReference type="NCBIfam" id="TIGR01512">
    <property type="entry name" value="ATPase-IB2_Cd"/>
    <property type="match status" value="1"/>
</dbReference>
<dbReference type="NCBIfam" id="TIGR01525">
    <property type="entry name" value="ATPase-IB_hvy"/>
    <property type="match status" value="1"/>
</dbReference>
<dbReference type="Pfam" id="PF00702">
    <property type="entry name" value="Hydrolase"/>
    <property type="match status" value="1"/>
</dbReference>
<dbReference type="GO" id="GO:0008551">
    <property type="term" value="F:P-type cadmium transporter activity"/>
    <property type="evidence" value="ECO:0007669"/>
    <property type="project" value="UniProtKB-EC"/>
</dbReference>
<reference evidence="16 17" key="1">
    <citation type="submission" date="2019-03" db="EMBL/GenBank/DDBJ databases">
        <title>Genomic Encyclopedia of Type Strains, Phase IV (KMG-IV): sequencing the most valuable type-strain genomes for metagenomic binning, comparative biology and taxonomic classification.</title>
        <authorList>
            <person name="Goeker M."/>
        </authorList>
    </citation>
    <scope>NUCLEOTIDE SEQUENCE [LARGE SCALE GENOMIC DNA]</scope>
    <source>
        <strain evidence="16 17">DSM 29487</strain>
    </source>
</reference>
<dbReference type="PANTHER" id="PTHR48085">
    <property type="entry name" value="CADMIUM/ZINC-TRANSPORTING ATPASE HMA2-RELATED"/>
    <property type="match status" value="1"/>
</dbReference>
<dbReference type="SFLD" id="SFLDF00027">
    <property type="entry name" value="p-type_atpase"/>
    <property type="match status" value="1"/>
</dbReference>